<feature type="domain" description="VTT" evidence="7">
    <location>
        <begin position="80"/>
        <end position="196"/>
    </location>
</feature>
<keyword evidence="9" id="KW-1185">Reference proteome</keyword>
<evidence type="ECO:0000256" key="4">
    <source>
        <dbReference type="ARBA" id="ARBA00022989"/>
    </source>
</evidence>
<evidence type="ECO:0000313" key="9">
    <source>
        <dbReference type="Proteomes" id="UP000184085"/>
    </source>
</evidence>
<dbReference type="PANTHER" id="PTHR12677">
    <property type="entry name" value="GOLGI APPARATUS MEMBRANE PROTEIN TVP38-RELATED"/>
    <property type="match status" value="1"/>
</dbReference>
<comment type="similarity">
    <text evidence="6">Belongs to the TVP38/TMEM64 family.</text>
</comment>
<organism evidence="8 9">
    <name type="scientific">Donghicola eburneus</name>
    <dbReference type="NCBI Taxonomy" id="393278"/>
    <lineage>
        <taxon>Bacteria</taxon>
        <taxon>Pseudomonadati</taxon>
        <taxon>Pseudomonadota</taxon>
        <taxon>Alphaproteobacteria</taxon>
        <taxon>Rhodobacterales</taxon>
        <taxon>Roseobacteraceae</taxon>
        <taxon>Donghicola</taxon>
    </lineage>
</organism>
<feature type="transmembrane region" description="Helical" evidence="6">
    <location>
        <begin position="184"/>
        <end position="202"/>
    </location>
</feature>
<evidence type="ECO:0000259" key="7">
    <source>
        <dbReference type="Pfam" id="PF09335"/>
    </source>
</evidence>
<evidence type="ECO:0000256" key="5">
    <source>
        <dbReference type="ARBA" id="ARBA00023136"/>
    </source>
</evidence>
<name>A0A1M4N4K1_9RHOB</name>
<keyword evidence="2 6" id="KW-1003">Cell membrane</keyword>
<keyword evidence="4 6" id="KW-1133">Transmembrane helix</keyword>
<sequence length="244" mass="25822">MTSTKSKPVLGAVQKQVPLILLVAGGIIGAIFLKDILDFQTLAENRERLISLRDAHYGWVAAAFVLAYAVLVAFSLPGATVATLTGGFLFSTFPGVLFNVSGATIGAVLLFLAARWGLGDRLAEKMQTSEGRIRKIKEGIDANQWEMLFLIRLIPVVPFFVANLVPALVGVAFLPFLVTTFLGIMPGALVYTSVGSGLGAIFERGETPDLGIIFSPSVLLPLLGLAALAALPAVVRAFRKTPGV</sequence>
<protein>
    <recommendedName>
        <fullName evidence="6">TVP38/TMEM64 family membrane protein</fullName>
    </recommendedName>
</protein>
<feature type="transmembrane region" description="Helical" evidence="6">
    <location>
        <begin position="153"/>
        <end position="178"/>
    </location>
</feature>
<dbReference type="RefSeq" id="WP_072707991.1">
    <property type="nucleotide sequence ID" value="NZ_FMJB01000061.1"/>
</dbReference>
<keyword evidence="5 6" id="KW-0472">Membrane</keyword>
<dbReference type="GO" id="GO:0005886">
    <property type="term" value="C:plasma membrane"/>
    <property type="evidence" value="ECO:0007669"/>
    <property type="project" value="UniProtKB-SubCell"/>
</dbReference>
<evidence type="ECO:0000256" key="2">
    <source>
        <dbReference type="ARBA" id="ARBA00022475"/>
    </source>
</evidence>
<evidence type="ECO:0000313" key="8">
    <source>
        <dbReference type="EMBL" id="SCM68934.1"/>
    </source>
</evidence>
<gene>
    <name evidence="8" type="ORF">KARMA_3165</name>
</gene>
<dbReference type="PANTHER" id="PTHR12677:SF59">
    <property type="entry name" value="GOLGI APPARATUS MEMBRANE PROTEIN TVP38-RELATED"/>
    <property type="match status" value="1"/>
</dbReference>
<accession>A0A1M4N4K1</accession>
<dbReference type="Pfam" id="PF09335">
    <property type="entry name" value="VTT_dom"/>
    <property type="match status" value="1"/>
</dbReference>
<dbReference type="InterPro" id="IPR032816">
    <property type="entry name" value="VTT_dom"/>
</dbReference>
<evidence type="ECO:0000256" key="6">
    <source>
        <dbReference type="RuleBase" id="RU366058"/>
    </source>
</evidence>
<evidence type="ECO:0000256" key="1">
    <source>
        <dbReference type="ARBA" id="ARBA00004651"/>
    </source>
</evidence>
<reference evidence="9" key="1">
    <citation type="submission" date="2016-09" db="EMBL/GenBank/DDBJ databases">
        <authorList>
            <person name="Wibberg D."/>
        </authorList>
    </citation>
    <scope>NUCLEOTIDE SEQUENCE [LARGE SCALE GENOMIC DNA]</scope>
</reference>
<proteinExistence type="inferred from homology"/>
<keyword evidence="3 6" id="KW-0812">Transmembrane</keyword>
<feature type="transmembrane region" description="Helical" evidence="6">
    <location>
        <begin position="17"/>
        <end position="37"/>
    </location>
</feature>
<dbReference type="Proteomes" id="UP000184085">
    <property type="component" value="Unassembled WGS sequence"/>
</dbReference>
<comment type="subcellular location">
    <subcellularLocation>
        <location evidence="1 6">Cell membrane</location>
        <topology evidence="1 6">Multi-pass membrane protein</topology>
    </subcellularLocation>
</comment>
<feature type="transmembrane region" description="Helical" evidence="6">
    <location>
        <begin position="214"/>
        <end position="235"/>
    </location>
</feature>
<dbReference type="AlphaFoldDB" id="A0A1M4N4K1"/>
<evidence type="ECO:0000256" key="3">
    <source>
        <dbReference type="ARBA" id="ARBA00022692"/>
    </source>
</evidence>
<feature type="transmembrane region" description="Helical" evidence="6">
    <location>
        <begin position="57"/>
        <end position="76"/>
    </location>
</feature>
<feature type="transmembrane region" description="Helical" evidence="6">
    <location>
        <begin position="96"/>
        <end position="118"/>
    </location>
</feature>
<dbReference type="InterPro" id="IPR015414">
    <property type="entry name" value="TMEM64"/>
</dbReference>
<dbReference type="EMBL" id="FMJB01000061">
    <property type="protein sequence ID" value="SCM68934.1"/>
    <property type="molecule type" value="Genomic_DNA"/>
</dbReference>